<feature type="compositionally biased region" description="Basic and acidic residues" evidence="1">
    <location>
        <begin position="166"/>
        <end position="177"/>
    </location>
</feature>
<name>A0A8H6JMQ7_9PEZI</name>
<sequence>MSCLGPYYDEPQAVEAQVKQNAGDKCWRRKMSVSHGESPGASMRETRAEPSTGLRTLHSGASPVAASGQVRSGLRICRVSSVRLAGWRQTGRLARIRGGRASVENQELGSSTAWDEEDGTLRNAGPRTEGTFWVPWVFAWRNAVDMAQGNREKEEREFEIANSRATRRESEGEGNKK</sequence>
<evidence type="ECO:0000313" key="3">
    <source>
        <dbReference type="Proteomes" id="UP000639643"/>
    </source>
</evidence>
<feature type="region of interest" description="Disordered" evidence="1">
    <location>
        <begin position="149"/>
        <end position="177"/>
    </location>
</feature>
<evidence type="ECO:0000313" key="2">
    <source>
        <dbReference type="EMBL" id="KAF6815393.1"/>
    </source>
</evidence>
<feature type="compositionally biased region" description="Basic and acidic residues" evidence="1">
    <location>
        <begin position="150"/>
        <end position="159"/>
    </location>
</feature>
<comment type="caution">
    <text evidence="2">The sequence shown here is derived from an EMBL/GenBank/DDBJ whole genome shotgun (WGS) entry which is preliminary data.</text>
</comment>
<evidence type="ECO:0000256" key="1">
    <source>
        <dbReference type="SAM" id="MobiDB-lite"/>
    </source>
</evidence>
<gene>
    <name evidence="2" type="ORF">CMUS01_12455</name>
</gene>
<dbReference type="EMBL" id="WIGM01000703">
    <property type="protein sequence ID" value="KAF6815393.1"/>
    <property type="molecule type" value="Genomic_DNA"/>
</dbReference>
<organism evidence="2 3">
    <name type="scientific">Colletotrichum musicola</name>
    <dbReference type="NCBI Taxonomy" id="2175873"/>
    <lineage>
        <taxon>Eukaryota</taxon>
        <taxon>Fungi</taxon>
        <taxon>Dikarya</taxon>
        <taxon>Ascomycota</taxon>
        <taxon>Pezizomycotina</taxon>
        <taxon>Sordariomycetes</taxon>
        <taxon>Hypocreomycetidae</taxon>
        <taxon>Glomerellales</taxon>
        <taxon>Glomerellaceae</taxon>
        <taxon>Colletotrichum</taxon>
        <taxon>Colletotrichum orchidearum species complex</taxon>
    </lineage>
</organism>
<feature type="region of interest" description="Disordered" evidence="1">
    <location>
        <begin position="31"/>
        <end position="60"/>
    </location>
</feature>
<dbReference type="AlphaFoldDB" id="A0A8H6JMQ7"/>
<proteinExistence type="predicted"/>
<reference evidence="2" key="1">
    <citation type="journal article" date="2020" name="Phytopathology">
        <title>Genome Sequence Resources of Colletotrichum truncatum, C. plurivorum, C. musicola, and C. sojae: Four Species Pathogenic to Soybean (Glycine max).</title>
        <authorList>
            <person name="Rogerio F."/>
            <person name="Boufleur T.R."/>
            <person name="Ciampi-Guillardi M."/>
            <person name="Sukno S.A."/>
            <person name="Thon M.R."/>
            <person name="Massola Junior N.S."/>
            <person name="Baroncelli R."/>
        </authorList>
    </citation>
    <scope>NUCLEOTIDE SEQUENCE</scope>
    <source>
        <strain evidence="2">LFN0074</strain>
    </source>
</reference>
<keyword evidence="3" id="KW-1185">Reference proteome</keyword>
<protein>
    <submittedName>
        <fullName evidence="2">Uncharacterized protein</fullName>
    </submittedName>
</protein>
<accession>A0A8H6JMQ7</accession>
<dbReference type="Proteomes" id="UP000639643">
    <property type="component" value="Unassembled WGS sequence"/>
</dbReference>
<feature type="region of interest" description="Disordered" evidence="1">
    <location>
        <begin position="107"/>
        <end position="126"/>
    </location>
</feature>